<dbReference type="SUPFAM" id="SSF52047">
    <property type="entry name" value="RNI-like"/>
    <property type="match status" value="1"/>
</dbReference>
<dbReference type="Proteomes" id="UP001385951">
    <property type="component" value="Unassembled WGS sequence"/>
</dbReference>
<dbReference type="InterPro" id="IPR001810">
    <property type="entry name" value="F-box_dom"/>
</dbReference>
<keyword evidence="4" id="KW-1185">Reference proteome</keyword>
<protein>
    <recommendedName>
        <fullName evidence="2">F-box domain-containing protein</fullName>
    </recommendedName>
</protein>
<evidence type="ECO:0000313" key="4">
    <source>
        <dbReference type="Proteomes" id="UP001385951"/>
    </source>
</evidence>
<dbReference type="EMBL" id="JASBNA010000057">
    <property type="protein sequence ID" value="KAK7679582.1"/>
    <property type="molecule type" value="Genomic_DNA"/>
</dbReference>
<dbReference type="Gene3D" id="3.80.10.10">
    <property type="entry name" value="Ribonuclease Inhibitor"/>
    <property type="match status" value="1"/>
</dbReference>
<feature type="domain" description="F-box" evidence="2">
    <location>
        <begin position="41"/>
        <end position="104"/>
    </location>
</feature>
<evidence type="ECO:0000313" key="3">
    <source>
        <dbReference type="EMBL" id="KAK7679582.1"/>
    </source>
</evidence>
<reference evidence="3 4" key="1">
    <citation type="submission" date="2022-09" db="EMBL/GenBank/DDBJ databases">
        <authorList>
            <person name="Palmer J.M."/>
        </authorList>
    </citation>
    <scope>NUCLEOTIDE SEQUENCE [LARGE SCALE GENOMIC DNA]</scope>
    <source>
        <strain evidence="3 4">DSM 7382</strain>
    </source>
</reference>
<gene>
    <name evidence="3" type="ORF">QCA50_017292</name>
</gene>
<proteinExistence type="predicted"/>
<feature type="region of interest" description="Disordered" evidence="1">
    <location>
        <begin position="543"/>
        <end position="568"/>
    </location>
</feature>
<dbReference type="Pfam" id="PF12937">
    <property type="entry name" value="F-box-like"/>
    <property type="match status" value="1"/>
</dbReference>
<dbReference type="InterPro" id="IPR032675">
    <property type="entry name" value="LRR_dom_sf"/>
</dbReference>
<accession>A0AAW0FH61</accession>
<sequence length="574" mass="66559">MLCMRVTEKDEQTRREIEHDIDQHLQAVINLRRRLNTLIPINRLPPELLATIFSFCQDGHWYLNSQPNSRHIAMALRWIITAGVCHHWREVALQTPRLWARVDLDYPVFARECSLVLAKHSPLYVTAHRWNTEQRAMFNVITSNTNLIHSIDLETFQFAPPSGGLDPIPPATFPLRSIRISNTHSSLSTFPNVFEKCEFPAIQKLELEGCIGNLPSCLLGPTLVHMKIIAFFEFIDPAKFTHCLSQMPRLQSLHIQGLSFRKETDKGVPVLLTKKILLPSLHQLVLQPPSREEEDYVSLLKNLEMPIVTRTRFMFPYISVQDLPGLLHAVLETLHSFTFRSLSLCVMDGGFIVGLFENPFHPSVLEENDLDPPFDIWLPISSQIQRILWDGFLHFIYLHRIETIHLDVDTDDTDDWRRLFRKCHHLKNLSIVGKFALQIVKLLHETEEIKADDGNMVSQLIVPELETIYLANMIWRSWAHEDDELTDNLVSVVKERKEAGFPIEKVVIKRCTNMYRPDVDMIQGAGVEAEWDGNIDIEDPEYEETNFDYDDDDDDDRYEVQPEDLFDDDELYAF</sequence>
<dbReference type="Gene3D" id="1.20.1280.50">
    <property type="match status" value="1"/>
</dbReference>
<comment type="caution">
    <text evidence="3">The sequence shown here is derived from an EMBL/GenBank/DDBJ whole genome shotgun (WGS) entry which is preliminary data.</text>
</comment>
<dbReference type="AlphaFoldDB" id="A0AAW0FH61"/>
<evidence type="ECO:0000259" key="2">
    <source>
        <dbReference type="Pfam" id="PF12937"/>
    </source>
</evidence>
<name>A0AAW0FH61_9APHY</name>
<organism evidence="3 4">
    <name type="scientific">Cerrena zonata</name>
    <dbReference type="NCBI Taxonomy" id="2478898"/>
    <lineage>
        <taxon>Eukaryota</taxon>
        <taxon>Fungi</taxon>
        <taxon>Dikarya</taxon>
        <taxon>Basidiomycota</taxon>
        <taxon>Agaricomycotina</taxon>
        <taxon>Agaricomycetes</taxon>
        <taxon>Polyporales</taxon>
        <taxon>Cerrenaceae</taxon>
        <taxon>Cerrena</taxon>
    </lineage>
</organism>
<evidence type="ECO:0000256" key="1">
    <source>
        <dbReference type="SAM" id="MobiDB-lite"/>
    </source>
</evidence>